<organism evidence="2 3">
    <name type="scientific">Pegethrix bostrychoides GSE-TBD4-15B</name>
    <dbReference type="NCBI Taxonomy" id="2839662"/>
    <lineage>
        <taxon>Bacteria</taxon>
        <taxon>Bacillati</taxon>
        <taxon>Cyanobacteriota</taxon>
        <taxon>Cyanophyceae</taxon>
        <taxon>Oculatellales</taxon>
        <taxon>Oculatellaceae</taxon>
        <taxon>Pegethrix</taxon>
    </lineage>
</organism>
<evidence type="ECO:0000313" key="2">
    <source>
        <dbReference type="EMBL" id="MBW4464601.1"/>
    </source>
</evidence>
<gene>
    <name evidence="2" type="ORF">KME07_04050</name>
</gene>
<name>A0A951P7P1_9CYAN</name>
<dbReference type="InterPro" id="IPR046298">
    <property type="entry name" value="DUF6335"/>
</dbReference>
<sequence length="135" mass="14918">MQDEKQLKNELENAEPEQEQEPEPEPEVDLPTPSYGTGIRDQPQFSTGIYDRMQETNSASPVLTGGDLDANWEQAEAVGDEAVGGTAPTPDMDVVDELGAAVGLEMDDQAFLRTSEILEQRDDHRWELDPDSAEE</sequence>
<dbReference type="Pfam" id="PF19861">
    <property type="entry name" value="DUF6335"/>
    <property type="match status" value="1"/>
</dbReference>
<comment type="caution">
    <text evidence="2">The sequence shown here is derived from an EMBL/GenBank/DDBJ whole genome shotgun (WGS) entry which is preliminary data.</text>
</comment>
<evidence type="ECO:0000256" key="1">
    <source>
        <dbReference type="SAM" id="MobiDB-lite"/>
    </source>
</evidence>
<reference evidence="2" key="2">
    <citation type="journal article" date="2022" name="Microbiol. Resour. Announc.">
        <title>Metagenome Sequencing to Explore Phylogenomics of Terrestrial Cyanobacteria.</title>
        <authorList>
            <person name="Ward R.D."/>
            <person name="Stajich J.E."/>
            <person name="Johansen J.R."/>
            <person name="Huntemann M."/>
            <person name="Clum A."/>
            <person name="Foster B."/>
            <person name="Foster B."/>
            <person name="Roux S."/>
            <person name="Palaniappan K."/>
            <person name="Varghese N."/>
            <person name="Mukherjee S."/>
            <person name="Reddy T.B.K."/>
            <person name="Daum C."/>
            <person name="Copeland A."/>
            <person name="Chen I.A."/>
            <person name="Ivanova N.N."/>
            <person name="Kyrpides N.C."/>
            <person name="Shapiro N."/>
            <person name="Eloe-Fadrosh E.A."/>
            <person name="Pietrasiak N."/>
        </authorList>
    </citation>
    <scope>NUCLEOTIDE SEQUENCE</scope>
    <source>
        <strain evidence="2">GSE-TBD4-15B</strain>
    </source>
</reference>
<proteinExistence type="predicted"/>
<evidence type="ECO:0000313" key="3">
    <source>
        <dbReference type="Proteomes" id="UP000707356"/>
    </source>
</evidence>
<feature type="compositionally biased region" description="Acidic residues" evidence="1">
    <location>
        <begin position="12"/>
        <end position="28"/>
    </location>
</feature>
<accession>A0A951P7P1</accession>
<protein>
    <submittedName>
        <fullName evidence="2">Uncharacterized protein</fullName>
    </submittedName>
</protein>
<dbReference type="AlphaFoldDB" id="A0A951P7P1"/>
<dbReference type="EMBL" id="JAHHHV010000016">
    <property type="protein sequence ID" value="MBW4464601.1"/>
    <property type="molecule type" value="Genomic_DNA"/>
</dbReference>
<reference evidence="2" key="1">
    <citation type="submission" date="2021-05" db="EMBL/GenBank/DDBJ databases">
        <authorList>
            <person name="Pietrasiak N."/>
            <person name="Ward R."/>
            <person name="Stajich J.E."/>
            <person name="Kurbessoian T."/>
        </authorList>
    </citation>
    <scope>NUCLEOTIDE SEQUENCE</scope>
    <source>
        <strain evidence="2">GSE-TBD4-15B</strain>
    </source>
</reference>
<feature type="region of interest" description="Disordered" evidence="1">
    <location>
        <begin position="1"/>
        <end position="44"/>
    </location>
</feature>
<feature type="compositionally biased region" description="Basic and acidic residues" evidence="1">
    <location>
        <begin position="1"/>
        <end position="11"/>
    </location>
</feature>
<dbReference type="Proteomes" id="UP000707356">
    <property type="component" value="Unassembled WGS sequence"/>
</dbReference>